<protein>
    <submittedName>
        <fullName evidence="4">Phage antitermination protein</fullName>
    </submittedName>
</protein>
<evidence type="ECO:0000256" key="2">
    <source>
        <dbReference type="ARBA" id="ARBA00023125"/>
    </source>
</evidence>
<dbReference type="InterPro" id="IPR038500">
    <property type="entry name" value="Antitermination_sf"/>
</dbReference>
<dbReference type="GO" id="GO:0006355">
    <property type="term" value="P:regulation of DNA-templated transcription"/>
    <property type="evidence" value="ECO:0007669"/>
    <property type="project" value="InterPro"/>
</dbReference>
<evidence type="ECO:0000256" key="3">
    <source>
        <dbReference type="ARBA" id="ARBA00023163"/>
    </source>
</evidence>
<reference evidence="4 5" key="1">
    <citation type="submission" date="2018-06" db="EMBL/GenBank/DDBJ databases">
        <authorList>
            <consortium name="Pathogen Informatics"/>
            <person name="Doyle S."/>
        </authorList>
    </citation>
    <scope>NUCLEOTIDE SEQUENCE [LARGE SCALE GENOMIC DNA]</scope>
    <source>
        <strain evidence="4 5">NCTC11938</strain>
    </source>
</reference>
<dbReference type="EMBL" id="UGTS01000006">
    <property type="protein sequence ID" value="SUC39970.1"/>
    <property type="molecule type" value="Genomic_DNA"/>
</dbReference>
<evidence type="ECO:0000313" key="5">
    <source>
        <dbReference type="Proteomes" id="UP000254191"/>
    </source>
</evidence>
<dbReference type="Pfam" id="PF03589">
    <property type="entry name" value="Antiterm"/>
    <property type="match status" value="1"/>
</dbReference>
<dbReference type="AlphaFoldDB" id="A0A379GG92"/>
<evidence type="ECO:0000313" key="4">
    <source>
        <dbReference type="EMBL" id="SUC39970.1"/>
    </source>
</evidence>
<organism evidence="4 5">
    <name type="scientific">Proteus mirabilis</name>
    <dbReference type="NCBI Taxonomy" id="584"/>
    <lineage>
        <taxon>Bacteria</taxon>
        <taxon>Pseudomonadati</taxon>
        <taxon>Pseudomonadota</taxon>
        <taxon>Gammaproteobacteria</taxon>
        <taxon>Enterobacterales</taxon>
        <taxon>Morganellaceae</taxon>
        <taxon>Proteus</taxon>
    </lineage>
</organism>
<gene>
    <name evidence="4" type="ORF">NCTC11938_04252</name>
</gene>
<proteinExistence type="predicted"/>
<keyword evidence="3" id="KW-0804">Transcription</keyword>
<dbReference type="Proteomes" id="UP000254191">
    <property type="component" value="Unassembled WGS sequence"/>
</dbReference>
<keyword evidence="2" id="KW-0238">DNA-binding</keyword>
<dbReference type="GO" id="GO:0003677">
    <property type="term" value="F:DNA binding"/>
    <property type="evidence" value="ECO:0007669"/>
    <property type="project" value="UniProtKB-KW"/>
</dbReference>
<sequence length="86" mass="10069">MDVEKLLIKNRLNYKELPVFKPCRQCAGRGYPRLKFSEVLQQLQHVVSISKTAAYSHYKPLFDFLVAECFKEESLSDKFLQEVTVK</sequence>
<keyword evidence="1" id="KW-0805">Transcription regulation</keyword>
<dbReference type="InterPro" id="IPR003222">
    <property type="entry name" value="Antitermntn"/>
</dbReference>
<evidence type="ECO:0000256" key="1">
    <source>
        <dbReference type="ARBA" id="ARBA00023015"/>
    </source>
</evidence>
<accession>A0A379GG92</accession>
<dbReference type="Gene3D" id="1.10.274.110">
    <property type="match status" value="1"/>
</dbReference>
<name>A0A379GG92_PROMI</name>